<reference evidence="2" key="4">
    <citation type="journal article" date="2007" name="Genome Biol.">
        <title>Update of the Anopheles gambiae PEST genome assembly.</title>
        <authorList>
            <person name="Sharakhova M.V."/>
            <person name="Hammond M.P."/>
            <person name="Lobo N.F."/>
            <person name="Krzywinski J."/>
            <person name="Unger M.F."/>
            <person name="Hillenmeyer M.E."/>
            <person name="Bruggner R.V."/>
            <person name="Birney E."/>
            <person name="Collins F.H."/>
        </authorList>
    </citation>
    <scope>NUCLEOTIDE SEQUENCE</scope>
    <source>
        <strain evidence="2">PEST</strain>
    </source>
</reference>
<gene>
    <name evidence="2" type="ORF">AgaP_AGAP010484</name>
</gene>
<name>A7USM7_ANOGA</name>
<evidence type="ECO:0000313" key="2">
    <source>
        <dbReference type="EMBL" id="EDO64276.1"/>
    </source>
</evidence>
<dbReference type="HOGENOM" id="CLU_2644953_0_0_1"/>
<protein>
    <submittedName>
        <fullName evidence="2">AGAP010484-PA</fullName>
    </submittedName>
</protein>
<feature type="non-terminal residue" evidence="2">
    <location>
        <position position="1"/>
    </location>
</feature>
<dbReference type="EMBL" id="AAAB01008849">
    <property type="protein sequence ID" value="EDO64276.1"/>
    <property type="molecule type" value="Genomic_DNA"/>
</dbReference>
<reference evidence="2" key="2">
    <citation type="submission" date="2002-03" db="EMBL/GenBank/DDBJ databases">
        <authorList>
            <consortium name="The Anopheles Genome Sequencing Consortium"/>
        </authorList>
    </citation>
    <scope>NUCLEOTIDE SEQUENCE</scope>
    <source>
        <strain evidence="2">PEST</strain>
    </source>
</reference>
<sequence length="79" mass="9441">TTLSLPEVLTLPPTPRRSIKHRNYKTNFHPVLTAGEQQKEKEEQLRKRKAEERREAKEKREEAKRARLEEREKHKKGGK</sequence>
<reference evidence="2" key="3">
    <citation type="journal article" date="2004" name="Trends Parasitol.">
        <title>The Anopheles gambiae genome: an update.</title>
        <authorList>
            <person name="Mongin E."/>
            <person name="Louis C."/>
            <person name="Holt R.A."/>
            <person name="Birney E."/>
            <person name="Collins F.H."/>
        </authorList>
    </citation>
    <scope>NUCLEOTIDE SEQUENCE</scope>
    <source>
        <strain evidence="2">PEST</strain>
    </source>
</reference>
<feature type="compositionally biased region" description="Basic and acidic residues" evidence="1">
    <location>
        <begin position="37"/>
        <end position="72"/>
    </location>
</feature>
<feature type="non-terminal residue" evidence="2">
    <location>
        <position position="79"/>
    </location>
</feature>
<organism evidence="2">
    <name type="scientific">Anopheles gambiae</name>
    <name type="common">African malaria mosquito</name>
    <dbReference type="NCBI Taxonomy" id="7165"/>
    <lineage>
        <taxon>Eukaryota</taxon>
        <taxon>Metazoa</taxon>
        <taxon>Ecdysozoa</taxon>
        <taxon>Arthropoda</taxon>
        <taxon>Hexapoda</taxon>
        <taxon>Insecta</taxon>
        <taxon>Pterygota</taxon>
        <taxon>Neoptera</taxon>
        <taxon>Endopterygota</taxon>
        <taxon>Diptera</taxon>
        <taxon>Nematocera</taxon>
        <taxon>Culicoidea</taxon>
        <taxon>Culicidae</taxon>
        <taxon>Anophelinae</taxon>
        <taxon>Anopheles</taxon>
    </lineage>
</organism>
<reference evidence="2" key="5">
    <citation type="submission" date="2011-05" db="EMBL/GenBank/DDBJ databases">
        <authorList>
            <consortium name="VectorBase"/>
        </authorList>
    </citation>
    <scope>NUCLEOTIDE SEQUENCE</scope>
    <source>
        <strain evidence="2">PEST</strain>
    </source>
</reference>
<dbReference type="PaxDb" id="7165-AGAP010484-PA"/>
<evidence type="ECO:0000256" key="1">
    <source>
        <dbReference type="SAM" id="MobiDB-lite"/>
    </source>
</evidence>
<accession>A7USM7</accession>
<reference evidence="2" key="1">
    <citation type="journal article" date="2002" name="Science">
        <title>The genome sequence of the malaria mosquito Anopheles gambiae.</title>
        <authorList>
            <person name="Holt R.A."/>
            <person name="Subramanian G.M."/>
            <person name="Halpern A."/>
            <person name="Sutton G.G."/>
            <person name="Charlab R."/>
            <person name="Nusskern D.R."/>
            <person name="Wincker P."/>
            <person name="Clark A.G."/>
            <person name="Ribeiro J.M."/>
            <person name="Wides R."/>
            <person name="Salzberg S.L."/>
            <person name="Loftus B."/>
            <person name="Yandell M."/>
            <person name="Majoros W.H."/>
            <person name="Rusch D.B."/>
            <person name="Lai Z."/>
            <person name="Kraft C.L."/>
            <person name="Abril J.F."/>
            <person name="Anthouard V."/>
            <person name="Arensburger P."/>
            <person name="Atkinson P.W."/>
            <person name="Baden H."/>
            <person name="de Berardinis V."/>
            <person name="Baldwin D."/>
            <person name="Benes V."/>
            <person name="Biedler J."/>
            <person name="Blass C."/>
            <person name="Bolanos R."/>
            <person name="Boscus D."/>
            <person name="Barnstead M."/>
            <person name="Cai S."/>
            <person name="Center A."/>
            <person name="Chaturverdi K."/>
            <person name="Christophides G.K."/>
            <person name="Chrystal M.A."/>
            <person name="Clamp M."/>
            <person name="Cravchik A."/>
            <person name="Curwen V."/>
            <person name="Dana A."/>
            <person name="Delcher A."/>
            <person name="Dew I."/>
            <person name="Evans C.A."/>
            <person name="Flanigan M."/>
            <person name="Grundschober-Freimoser A."/>
            <person name="Friedli L."/>
            <person name="Gu Z."/>
            <person name="Guan P."/>
            <person name="Guigo R."/>
            <person name="Hillenmeyer M.E."/>
            <person name="Hladun S.L."/>
            <person name="Hogan J.R."/>
            <person name="Hong Y.S."/>
            <person name="Hoover J."/>
            <person name="Jaillon O."/>
            <person name="Ke Z."/>
            <person name="Kodira C."/>
            <person name="Kokoza E."/>
            <person name="Koutsos A."/>
            <person name="Letunic I."/>
            <person name="Levitsky A."/>
            <person name="Liang Y."/>
            <person name="Lin J.J."/>
            <person name="Lobo N.F."/>
            <person name="Lopez J.R."/>
            <person name="Malek J.A."/>
            <person name="McIntosh T.C."/>
            <person name="Meister S."/>
            <person name="Miller J."/>
            <person name="Mobarry C."/>
            <person name="Mongin E."/>
            <person name="Murphy S.D."/>
            <person name="O'Brochta D.A."/>
            <person name="Pfannkoch C."/>
            <person name="Qi R."/>
            <person name="Regier M.A."/>
            <person name="Remington K."/>
            <person name="Shao H."/>
            <person name="Sharakhova M.V."/>
            <person name="Sitter C.D."/>
            <person name="Shetty J."/>
            <person name="Smith T.J."/>
            <person name="Strong R."/>
            <person name="Sun J."/>
            <person name="Thomasova D."/>
            <person name="Ton L.Q."/>
            <person name="Topalis P."/>
            <person name="Tu Z."/>
            <person name="Unger M.F."/>
            <person name="Walenz B."/>
            <person name="Wang A."/>
            <person name="Wang J."/>
            <person name="Wang M."/>
            <person name="Wang X."/>
            <person name="Woodford K.J."/>
            <person name="Wortman J.R."/>
            <person name="Wu M."/>
            <person name="Yao A."/>
            <person name="Zdobnov E.M."/>
            <person name="Zhang H."/>
            <person name="Zhao Q."/>
            <person name="Zhao S."/>
            <person name="Zhu S.C."/>
            <person name="Zhimulev I."/>
            <person name="Coluzzi M."/>
            <person name="della Torre A."/>
            <person name="Roth C.W."/>
            <person name="Louis C."/>
            <person name="Kalush F."/>
            <person name="Mural R.J."/>
            <person name="Myers E.W."/>
            <person name="Adams M.D."/>
            <person name="Smith H.O."/>
            <person name="Broder S."/>
            <person name="Gardner M.J."/>
            <person name="Fraser C.M."/>
            <person name="Birney E."/>
            <person name="Bork P."/>
            <person name="Brey P.T."/>
            <person name="Venter J.C."/>
            <person name="Weissenbach J."/>
            <person name="Kafatos F.C."/>
            <person name="Collins F.H."/>
            <person name="Hoffman S.L."/>
        </authorList>
    </citation>
    <scope>NUCLEOTIDE SEQUENCE [LARGE SCALE GENOMIC DNA]</scope>
    <source>
        <strain evidence="2">PEST</strain>
    </source>
</reference>
<proteinExistence type="predicted"/>
<dbReference type="AlphaFoldDB" id="A7USM7"/>
<comment type="caution">
    <text evidence="2">The sequence shown here is derived from an EMBL/GenBank/DDBJ whole genome shotgun (WGS) entry which is preliminary data.</text>
</comment>
<feature type="region of interest" description="Disordered" evidence="1">
    <location>
        <begin position="1"/>
        <end position="79"/>
    </location>
</feature>